<keyword evidence="4" id="KW-0539">Nucleus</keyword>
<keyword evidence="8" id="KW-1185">Reference proteome</keyword>
<evidence type="ECO:0000256" key="1">
    <source>
        <dbReference type="ARBA" id="ARBA00022723"/>
    </source>
</evidence>
<dbReference type="PANTHER" id="PTHR11477:SF0">
    <property type="entry name" value="IP08861P-RELATED"/>
    <property type="match status" value="1"/>
</dbReference>
<organism evidence="7 8">
    <name type="scientific">Acer saccharum</name>
    <name type="common">Sugar maple</name>
    <dbReference type="NCBI Taxonomy" id="4024"/>
    <lineage>
        <taxon>Eukaryota</taxon>
        <taxon>Viridiplantae</taxon>
        <taxon>Streptophyta</taxon>
        <taxon>Embryophyta</taxon>
        <taxon>Tracheophyta</taxon>
        <taxon>Spermatophyta</taxon>
        <taxon>Magnoliopsida</taxon>
        <taxon>eudicotyledons</taxon>
        <taxon>Gunneridae</taxon>
        <taxon>Pentapetalae</taxon>
        <taxon>rosids</taxon>
        <taxon>malvids</taxon>
        <taxon>Sapindales</taxon>
        <taxon>Sapindaceae</taxon>
        <taxon>Hippocastanoideae</taxon>
        <taxon>Acereae</taxon>
        <taxon>Acer</taxon>
    </lineage>
</organism>
<reference evidence="7" key="2">
    <citation type="submission" date="2023-06" db="EMBL/GenBank/DDBJ databases">
        <authorList>
            <person name="Swenson N.G."/>
            <person name="Wegrzyn J.L."/>
            <person name="Mcevoy S.L."/>
        </authorList>
    </citation>
    <scope>NUCLEOTIDE SEQUENCE</scope>
    <source>
        <strain evidence="7">NS2018</strain>
        <tissue evidence="7">Leaf</tissue>
    </source>
</reference>
<keyword evidence="3" id="KW-0862">Zinc</keyword>
<dbReference type="Gene3D" id="1.10.472.30">
    <property type="entry name" value="Transcription elongation factor S-II, central domain"/>
    <property type="match status" value="1"/>
</dbReference>
<dbReference type="Pfam" id="PF07500">
    <property type="entry name" value="TFIIS_M"/>
    <property type="match status" value="1"/>
</dbReference>
<dbReference type="Proteomes" id="UP001168877">
    <property type="component" value="Unassembled WGS sequence"/>
</dbReference>
<dbReference type="SUPFAM" id="SSF46942">
    <property type="entry name" value="Elongation factor TFIIS domain 2"/>
    <property type="match status" value="1"/>
</dbReference>
<dbReference type="GO" id="GO:0005634">
    <property type="term" value="C:nucleus"/>
    <property type="evidence" value="ECO:0007669"/>
    <property type="project" value="TreeGrafter"/>
</dbReference>
<protein>
    <recommendedName>
        <fullName evidence="6">TFIIS central domain-containing protein</fullName>
    </recommendedName>
</protein>
<evidence type="ECO:0000256" key="5">
    <source>
        <dbReference type="SAM" id="MobiDB-lite"/>
    </source>
</evidence>
<proteinExistence type="predicted"/>
<evidence type="ECO:0000259" key="6">
    <source>
        <dbReference type="PROSITE" id="PS51321"/>
    </source>
</evidence>
<dbReference type="InterPro" id="IPR036575">
    <property type="entry name" value="TFIIS_cen_dom_sf"/>
</dbReference>
<dbReference type="PROSITE" id="PS51321">
    <property type="entry name" value="TFIIS_CENTRAL"/>
    <property type="match status" value="1"/>
</dbReference>
<sequence>MDGLRNKVREILLEAFSRVADEVPYMEDKKIEERVKGCDPVSVADTVESMMFKKMGPYNWAKKLKYRSIIFNVKDPKNPDFRRKILVGDIKPAGLAKEGITSPDGGDPSDGEDGDNLGGGVETDATAARQNPPPPALHFAVVTCLHHPPLFPLETTQSMERLQQSVEEMVATPTLMSSRQDKNILDNMPCFDGLLGMEEFLDWLDDVESIFDDYPEDKKVKLITSKLRGAASAWWHACVRHSKTKIQSWQHMKQLMISRFLPMDYKNTLFRQYLNCCQGDGSVQEYVDEFYRLSARTASYGLHEPEHYQIAKFIVGLRVEIGDKISPRSFHPHSTLSDAIRLATLVEQQQIIMHES</sequence>
<reference evidence="7" key="1">
    <citation type="journal article" date="2022" name="Plant J.">
        <title>Strategies of tolerance reflected in two North American maple genomes.</title>
        <authorList>
            <person name="McEvoy S.L."/>
            <person name="Sezen U.U."/>
            <person name="Trouern-Trend A."/>
            <person name="McMahon S.M."/>
            <person name="Schaberg P.G."/>
            <person name="Yang J."/>
            <person name="Wegrzyn J.L."/>
            <person name="Swenson N.G."/>
        </authorList>
    </citation>
    <scope>NUCLEOTIDE SEQUENCE</scope>
    <source>
        <strain evidence="7">NS2018</strain>
    </source>
</reference>
<comment type="caution">
    <text evidence="7">The sequence shown here is derived from an EMBL/GenBank/DDBJ whole genome shotgun (WGS) entry which is preliminary data.</text>
</comment>
<gene>
    <name evidence="7" type="ORF">LWI29_033876</name>
</gene>
<accession>A0AA39S700</accession>
<dbReference type="Pfam" id="PF03732">
    <property type="entry name" value="Retrotrans_gag"/>
    <property type="match status" value="1"/>
</dbReference>
<name>A0AA39S700_ACESA</name>
<dbReference type="GO" id="GO:0006351">
    <property type="term" value="P:DNA-templated transcription"/>
    <property type="evidence" value="ECO:0007669"/>
    <property type="project" value="InterPro"/>
</dbReference>
<evidence type="ECO:0000256" key="4">
    <source>
        <dbReference type="ARBA" id="ARBA00023242"/>
    </source>
</evidence>
<evidence type="ECO:0000313" key="7">
    <source>
        <dbReference type="EMBL" id="KAK0585773.1"/>
    </source>
</evidence>
<evidence type="ECO:0000313" key="8">
    <source>
        <dbReference type="Proteomes" id="UP001168877"/>
    </source>
</evidence>
<evidence type="ECO:0000256" key="3">
    <source>
        <dbReference type="ARBA" id="ARBA00022833"/>
    </source>
</evidence>
<dbReference type="InterPro" id="IPR003618">
    <property type="entry name" value="TFIIS_cen_dom"/>
</dbReference>
<dbReference type="InterPro" id="IPR005162">
    <property type="entry name" value="Retrotrans_gag_dom"/>
</dbReference>
<feature type="domain" description="TFIIS central" evidence="6">
    <location>
        <begin position="4"/>
        <end position="92"/>
    </location>
</feature>
<dbReference type="AlphaFoldDB" id="A0AA39S700"/>
<feature type="region of interest" description="Disordered" evidence="5">
    <location>
        <begin position="96"/>
        <end position="133"/>
    </location>
</feature>
<dbReference type="SMART" id="SM00510">
    <property type="entry name" value="TFS2M"/>
    <property type="match status" value="1"/>
</dbReference>
<dbReference type="PANTHER" id="PTHR11477">
    <property type="entry name" value="TRANSCRIPTION FACTOR S-II ZINC FINGER DOMAIN-CONTAINING PROTEIN"/>
    <property type="match status" value="1"/>
</dbReference>
<evidence type="ECO:0000256" key="2">
    <source>
        <dbReference type="ARBA" id="ARBA00022771"/>
    </source>
</evidence>
<dbReference type="GO" id="GO:0008270">
    <property type="term" value="F:zinc ion binding"/>
    <property type="evidence" value="ECO:0007669"/>
    <property type="project" value="UniProtKB-KW"/>
</dbReference>
<dbReference type="EMBL" id="JAUESC010000383">
    <property type="protein sequence ID" value="KAK0585773.1"/>
    <property type="molecule type" value="Genomic_DNA"/>
</dbReference>
<keyword evidence="2" id="KW-0863">Zinc-finger</keyword>
<keyword evidence="1" id="KW-0479">Metal-binding</keyword>